<sequence length="343" mass="38103">MGTKLTQISGQGICINGWETHQQPLGTLVMSEPLISAIICTHNRANYLGAAIDSLLDQEFDEFEVIVVDNASSDRTREIVESKLDHPKLGYVYEPITGLSVARNTGAKTAQAQILAYLDDDAVASRQWLRVLYRAYQDNHKLAVAGGRVTLIWPEGITPPPWLSPGLAENLGAYNLGDDILYITNPGLTPRGLNYSIRRTFLDQIGGFDPNLGRVGKRLLSNEELVMTEEALNRGWEVAYIPDALVAHNVAPERVKRSWFMERGWWQGISECYREQLSGRANWGQLGRGGENMVRGLYKSLKYFNDPATRFDNLVYAYGQIGYLGAAIAGLLNINNTATKPKT</sequence>
<dbReference type="InterPro" id="IPR029044">
    <property type="entry name" value="Nucleotide-diphossugar_trans"/>
</dbReference>
<dbReference type="CDD" id="cd00761">
    <property type="entry name" value="Glyco_tranf_GTA_type"/>
    <property type="match status" value="1"/>
</dbReference>
<dbReference type="Proteomes" id="UP000032946">
    <property type="component" value="Chromosome"/>
</dbReference>
<dbReference type="EMBL" id="FO818640">
    <property type="protein sequence ID" value="CDM93955.1"/>
    <property type="molecule type" value="Genomic_DNA"/>
</dbReference>
<dbReference type="InterPro" id="IPR050834">
    <property type="entry name" value="Glycosyltransf_2"/>
</dbReference>
<reference evidence="2 3" key="1">
    <citation type="submission" date="2014-02" db="EMBL/GenBank/DDBJ databases">
        <authorList>
            <person name="Genoscope - CEA"/>
        </authorList>
    </citation>
    <scope>NUCLEOTIDE SEQUENCE [LARGE SCALE GENOMIC DNA]</scope>
    <source>
        <strain evidence="2 3">PCC 8005</strain>
    </source>
</reference>
<keyword evidence="2" id="KW-0808">Transferase</keyword>
<evidence type="ECO:0000313" key="3">
    <source>
        <dbReference type="Proteomes" id="UP000032946"/>
    </source>
</evidence>
<dbReference type="AlphaFoldDB" id="A0A9P1NXH9"/>
<name>A0A9P1NXH9_9CYAN</name>
<dbReference type="PANTHER" id="PTHR43685">
    <property type="entry name" value="GLYCOSYLTRANSFERASE"/>
    <property type="match status" value="1"/>
</dbReference>
<accession>A0A9P1NXH9</accession>
<dbReference type="SUPFAM" id="SSF53448">
    <property type="entry name" value="Nucleotide-diphospho-sugar transferases"/>
    <property type="match status" value="1"/>
</dbReference>
<gene>
    <name evidence="2" type="ORF">ARTHRO_11629</name>
</gene>
<dbReference type="GO" id="GO:0016757">
    <property type="term" value="F:glycosyltransferase activity"/>
    <property type="evidence" value="ECO:0007669"/>
    <property type="project" value="UniProtKB-KW"/>
</dbReference>
<feature type="domain" description="Glycosyltransferase 2-like" evidence="1">
    <location>
        <begin position="36"/>
        <end position="163"/>
    </location>
</feature>
<evidence type="ECO:0000313" key="2">
    <source>
        <dbReference type="EMBL" id="CDM93955.1"/>
    </source>
</evidence>
<keyword evidence="2" id="KW-0328">Glycosyltransferase</keyword>
<proteinExistence type="predicted"/>
<organism evidence="2 3">
    <name type="scientific">Limnospira indica PCC 8005</name>
    <dbReference type="NCBI Taxonomy" id="376219"/>
    <lineage>
        <taxon>Bacteria</taxon>
        <taxon>Bacillati</taxon>
        <taxon>Cyanobacteriota</taxon>
        <taxon>Cyanophyceae</taxon>
        <taxon>Oscillatoriophycideae</taxon>
        <taxon>Oscillatoriales</taxon>
        <taxon>Sirenicapillariaceae</taxon>
        <taxon>Limnospira</taxon>
    </lineage>
</organism>
<dbReference type="InterPro" id="IPR001173">
    <property type="entry name" value="Glyco_trans_2-like"/>
</dbReference>
<dbReference type="EC" id="2.4.1.-" evidence="2"/>
<keyword evidence="3" id="KW-1185">Reference proteome</keyword>
<protein>
    <submittedName>
        <fullName evidence="2">Glycosyl transferase, family 2</fullName>
        <ecNumber evidence="2">2.4.1.-</ecNumber>
    </submittedName>
</protein>
<dbReference type="Gene3D" id="3.90.550.10">
    <property type="entry name" value="Spore Coat Polysaccharide Biosynthesis Protein SpsA, Chain A"/>
    <property type="match status" value="1"/>
</dbReference>
<dbReference type="Pfam" id="PF00535">
    <property type="entry name" value="Glycos_transf_2"/>
    <property type="match status" value="1"/>
</dbReference>
<dbReference type="PANTHER" id="PTHR43685:SF2">
    <property type="entry name" value="GLYCOSYLTRANSFERASE 2-LIKE DOMAIN-CONTAINING PROTEIN"/>
    <property type="match status" value="1"/>
</dbReference>
<evidence type="ECO:0000259" key="1">
    <source>
        <dbReference type="Pfam" id="PF00535"/>
    </source>
</evidence>